<dbReference type="Proteomes" id="UP000279275">
    <property type="component" value="Unassembled WGS sequence"/>
</dbReference>
<dbReference type="Pfam" id="PF07690">
    <property type="entry name" value="MFS_1"/>
    <property type="match status" value="1"/>
</dbReference>
<dbReference type="AlphaFoldDB" id="A0A3M2L6V9"/>
<dbReference type="PROSITE" id="PS50850">
    <property type="entry name" value="MFS"/>
    <property type="match status" value="1"/>
</dbReference>
<dbReference type="PANTHER" id="PTHR42718">
    <property type="entry name" value="MAJOR FACILITATOR SUPERFAMILY MULTIDRUG TRANSPORTER MFSC"/>
    <property type="match status" value="1"/>
</dbReference>
<keyword evidence="4 5" id="KW-0472">Membrane</keyword>
<evidence type="ECO:0000313" key="7">
    <source>
        <dbReference type="EMBL" id="RMI32726.1"/>
    </source>
</evidence>
<dbReference type="Gene3D" id="1.20.1250.20">
    <property type="entry name" value="MFS general substrate transporter like domains"/>
    <property type="match status" value="1"/>
</dbReference>
<feature type="transmembrane region" description="Helical" evidence="5">
    <location>
        <begin position="448"/>
        <end position="471"/>
    </location>
</feature>
<feature type="transmembrane region" description="Helical" evidence="5">
    <location>
        <begin position="284"/>
        <end position="307"/>
    </location>
</feature>
<dbReference type="PRINTS" id="PR01036">
    <property type="entry name" value="TCRTETB"/>
</dbReference>
<feature type="transmembrane region" description="Helical" evidence="5">
    <location>
        <begin position="350"/>
        <end position="371"/>
    </location>
</feature>
<evidence type="ECO:0000256" key="1">
    <source>
        <dbReference type="ARBA" id="ARBA00004651"/>
    </source>
</evidence>
<name>A0A3M2L6V9_9NOCA</name>
<keyword evidence="3 5" id="KW-1133">Transmembrane helix</keyword>
<keyword evidence="8" id="KW-1185">Reference proteome</keyword>
<dbReference type="RefSeq" id="WP_122188112.1">
    <property type="nucleotide sequence ID" value="NZ_RFFH01000004.1"/>
</dbReference>
<gene>
    <name evidence="7" type="ORF">EBN03_12260</name>
</gene>
<dbReference type="CDD" id="cd17321">
    <property type="entry name" value="MFS_MMR_MDR_like"/>
    <property type="match status" value="1"/>
</dbReference>
<proteinExistence type="predicted"/>
<evidence type="ECO:0000256" key="2">
    <source>
        <dbReference type="ARBA" id="ARBA00022692"/>
    </source>
</evidence>
<dbReference type="EMBL" id="RFFH01000004">
    <property type="protein sequence ID" value="RMI32726.1"/>
    <property type="molecule type" value="Genomic_DNA"/>
</dbReference>
<dbReference type="GO" id="GO:0022857">
    <property type="term" value="F:transmembrane transporter activity"/>
    <property type="evidence" value="ECO:0007669"/>
    <property type="project" value="InterPro"/>
</dbReference>
<feature type="transmembrane region" description="Helical" evidence="5">
    <location>
        <begin position="117"/>
        <end position="138"/>
    </location>
</feature>
<feature type="transmembrane region" description="Helical" evidence="5">
    <location>
        <begin position="185"/>
        <end position="205"/>
    </location>
</feature>
<dbReference type="PANTHER" id="PTHR42718:SF39">
    <property type="entry name" value="ACTINORHODIN TRANSPORTER-RELATED"/>
    <property type="match status" value="1"/>
</dbReference>
<feature type="transmembrane region" description="Helical" evidence="5">
    <location>
        <begin position="410"/>
        <end position="436"/>
    </location>
</feature>
<dbReference type="GO" id="GO:0005886">
    <property type="term" value="C:plasma membrane"/>
    <property type="evidence" value="ECO:0007669"/>
    <property type="project" value="UniProtKB-SubCell"/>
</dbReference>
<feature type="transmembrane region" description="Helical" evidence="5">
    <location>
        <begin position="377"/>
        <end position="398"/>
    </location>
</feature>
<keyword evidence="2 5" id="KW-0812">Transmembrane</keyword>
<reference evidence="7 8" key="1">
    <citation type="submission" date="2018-10" db="EMBL/GenBank/DDBJ databases">
        <title>Isolation from cow dung.</title>
        <authorList>
            <person name="Ling L."/>
        </authorList>
    </citation>
    <scope>NUCLEOTIDE SEQUENCE [LARGE SCALE GENOMIC DNA]</scope>
    <source>
        <strain evidence="7 8">NEAU-LL90</strain>
    </source>
</reference>
<feature type="transmembrane region" description="Helical" evidence="5">
    <location>
        <begin position="242"/>
        <end position="263"/>
    </location>
</feature>
<accession>A0A3M2L6V9</accession>
<dbReference type="OrthoDB" id="4365673at2"/>
<feature type="transmembrane region" description="Helical" evidence="5">
    <location>
        <begin position="319"/>
        <end position="338"/>
    </location>
</feature>
<dbReference type="SUPFAM" id="SSF103473">
    <property type="entry name" value="MFS general substrate transporter"/>
    <property type="match status" value="1"/>
</dbReference>
<evidence type="ECO:0000259" key="6">
    <source>
        <dbReference type="PROSITE" id="PS50850"/>
    </source>
</evidence>
<dbReference type="InterPro" id="IPR020846">
    <property type="entry name" value="MFS_dom"/>
</dbReference>
<evidence type="ECO:0000256" key="5">
    <source>
        <dbReference type="SAM" id="Phobius"/>
    </source>
</evidence>
<evidence type="ECO:0000256" key="3">
    <source>
        <dbReference type="ARBA" id="ARBA00022989"/>
    </source>
</evidence>
<dbReference type="InterPro" id="IPR036259">
    <property type="entry name" value="MFS_trans_sf"/>
</dbReference>
<evidence type="ECO:0000256" key="4">
    <source>
        <dbReference type="ARBA" id="ARBA00023136"/>
    </source>
</evidence>
<comment type="subcellular location">
    <subcellularLocation>
        <location evidence="1">Cell membrane</location>
        <topology evidence="1">Multi-pass membrane protein</topology>
    </subcellularLocation>
</comment>
<feature type="transmembrane region" description="Helical" evidence="5">
    <location>
        <begin position="217"/>
        <end position="236"/>
    </location>
</feature>
<protein>
    <submittedName>
        <fullName evidence="7">MFS transporter</fullName>
    </submittedName>
</protein>
<feature type="transmembrane region" description="Helical" evidence="5">
    <location>
        <begin position="150"/>
        <end position="173"/>
    </location>
</feature>
<organism evidence="7 8">
    <name type="scientific">Nocardia stercoris</name>
    <dbReference type="NCBI Taxonomy" id="2483361"/>
    <lineage>
        <taxon>Bacteria</taxon>
        <taxon>Bacillati</taxon>
        <taxon>Actinomycetota</taxon>
        <taxon>Actinomycetes</taxon>
        <taxon>Mycobacteriales</taxon>
        <taxon>Nocardiaceae</taxon>
        <taxon>Nocardia</taxon>
    </lineage>
</organism>
<feature type="transmembrane region" description="Helical" evidence="5">
    <location>
        <begin position="93"/>
        <end position="111"/>
    </location>
</feature>
<evidence type="ECO:0000313" key="8">
    <source>
        <dbReference type="Proteomes" id="UP000279275"/>
    </source>
</evidence>
<feature type="domain" description="Major facilitator superfamily (MFS) profile" evidence="6">
    <location>
        <begin position="26"/>
        <end position="475"/>
    </location>
</feature>
<feature type="transmembrane region" description="Helical" evidence="5">
    <location>
        <begin position="62"/>
        <end position="81"/>
    </location>
</feature>
<dbReference type="InterPro" id="IPR011701">
    <property type="entry name" value="MFS"/>
</dbReference>
<sequence>MTETLNRTRPAPPETESSVSRRSLVVLAVILTGQFMSVMDSSIVNVAIPAMRSSLHANGSELQLIVSGYVIAYAVLLVTGARLGDKFGQRTMYVAGIAAFTLASLACGLAWNPLSLIIFRFLQGAAAAAGVPQVMTMIQRTFTGRTRGLALSAYGTVISGGVIVGQVAGGIIVDADLAGSSWRGVFLVNVPIGLVLVAAAPRVLPRIAAGAARALDLPGLTALTGAVLLMVLPLVLGHQQNWPLWTWLALAGSAAAFAAFGLIERMVHHRGGAPLFADAVLRTPGLLLTAATLLLTMTTFAGFQFVLAMHMQGPLGYSALRAGLLYVPCGLTFGAASMNWQKLPVRMQAAAPAVGLFVAALCSLAMGVLLYRGDGVGLLVLTLFGLVGLGNGFAFSPLMTRATSRVPITLAADASGILVTGAQLGVVIGVAAFGSVYFSVAGATMTSLIHAVGVTVIATGVTALAAAVMAVRAAR</sequence>
<comment type="caution">
    <text evidence="7">The sequence shown here is derived from an EMBL/GenBank/DDBJ whole genome shotgun (WGS) entry which is preliminary data.</text>
</comment>
<feature type="transmembrane region" description="Helical" evidence="5">
    <location>
        <begin position="24"/>
        <end position="50"/>
    </location>
</feature>